<sequence>MPNEESSMPERSAAARQVAELLRTARESLGLGMAFLSRMDGTVQHLEVVESDLPLPDGMTQVQETSFCQAIMDGELPPVIPDVTRFPAAMRLPAVEQGIRSFISVPVQLHDGTVYGTFCGAGFAADPQLTERDRALMTVLAHAAALIIEPEVARERRHAGITSRLRPILDRGGPVVLLQPIVDLANGRRVGTEALSRFPQEWNRPPDECFAEAALIGERESLEIAALRGAAAYLPDVSGYIAMNISPATLFTPEGVEFLAGLPLDRVVLELSEHDPIDDYDHLRAVLAPLRARGMRLAIDDAGAGFSSLRHIVATAPDVIKLDRSIVAGVAGDPVLAVVVRSLVQLAGAVGAKTVAEGIETETDADALAGLGVDLGQGWLFDRATTAADLRDEYARAGAVV</sequence>
<feature type="domain" description="EAL" evidence="1">
    <location>
        <begin position="158"/>
        <end position="398"/>
    </location>
</feature>
<dbReference type="PANTHER" id="PTHR33121">
    <property type="entry name" value="CYCLIC DI-GMP PHOSPHODIESTERASE PDEF"/>
    <property type="match status" value="1"/>
</dbReference>
<dbReference type="Proteomes" id="UP000677082">
    <property type="component" value="Unassembled WGS sequence"/>
</dbReference>
<dbReference type="PANTHER" id="PTHR33121:SF76">
    <property type="entry name" value="SIGNALING PROTEIN"/>
    <property type="match status" value="1"/>
</dbReference>
<dbReference type="Gene3D" id="3.20.20.450">
    <property type="entry name" value="EAL domain"/>
    <property type="match status" value="1"/>
</dbReference>
<dbReference type="Pfam" id="PF00563">
    <property type="entry name" value="EAL"/>
    <property type="match status" value="1"/>
</dbReference>
<name>A0A919T5F3_9ACTN</name>
<dbReference type="InterPro" id="IPR001633">
    <property type="entry name" value="EAL_dom"/>
</dbReference>
<dbReference type="InterPro" id="IPR029016">
    <property type="entry name" value="GAF-like_dom_sf"/>
</dbReference>
<dbReference type="SUPFAM" id="SSF55781">
    <property type="entry name" value="GAF domain-like"/>
    <property type="match status" value="1"/>
</dbReference>
<dbReference type="PROSITE" id="PS50883">
    <property type="entry name" value="EAL"/>
    <property type="match status" value="1"/>
</dbReference>
<keyword evidence="3" id="KW-1185">Reference proteome</keyword>
<evidence type="ECO:0000313" key="2">
    <source>
        <dbReference type="EMBL" id="GIM88336.1"/>
    </source>
</evidence>
<evidence type="ECO:0000259" key="1">
    <source>
        <dbReference type="PROSITE" id="PS50883"/>
    </source>
</evidence>
<gene>
    <name evidence="2" type="ORF">Ato02nite_001290</name>
</gene>
<dbReference type="EMBL" id="BOQN01000002">
    <property type="protein sequence ID" value="GIM88336.1"/>
    <property type="molecule type" value="Genomic_DNA"/>
</dbReference>
<dbReference type="CDD" id="cd01948">
    <property type="entry name" value="EAL"/>
    <property type="match status" value="1"/>
</dbReference>
<organism evidence="2 3">
    <name type="scientific">Paractinoplanes toevensis</name>
    <dbReference type="NCBI Taxonomy" id="571911"/>
    <lineage>
        <taxon>Bacteria</taxon>
        <taxon>Bacillati</taxon>
        <taxon>Actinomycetota</taxon>
        <taxon>Actinomycetes</taxon>
        <taxon>Micromonosporales</taxon>
        <taxon>Micromonosporaceae</taxon>
        <taxon>Paractinoplanes</taxon>
    </lineage>
</organism>
<dbReference type="Pfam" id="PF13185">
    <property type="entry name" value="GAF_2"/>
    <property type="match status" value="1"/>
</dbReference>
<dbReference type="InterPro" id="IPR050706">
    <property type="entry name" value="Cyclic-di-GMP_PDE-like"/>
</dbReference>
<dbReference type="InterPro" id="IPR003018">
    <property type="entry name" value="GAF"/>
</dbReference>
<dbReference type="SMART" id="SM00052">
    <property type="entry name" value="EAL"/>
    <property type="match status" value="1"/>
</dbReference>
<comment type="caution">
    <text evidence="2">The sequence shown here is derived from an EMBL/GenBank/DDBJ whole genome shotgun (WGS) entry which is preliminary data.</text>
</comment>
<dbReference type="Gene3D" id="3.30.450.40">
    <property type="match status" value="1"/>
</dbReference>
<dbReference type="SMART" id="SM00065">
    <property type="entry name" value="GAF"/>
    <property type="match status" value="1"/>
</dbReference>
<proteinExistence type="predicted"/>
<protein>
    <recommendedName>
        <fullName evidence="1">EAL domain-containing protein</fullName>
    </recommendedName>
</protein>
<reference evidence="2 3" key="1">
    <citation type="submission" date="2021-03" db="EMBL/GenBank/DDBJ databases">
        <title>Whole genome shotgun sequence of Actinoplanes toevensis NBRC 105298.</title>
        <authorList>
            <person name="Komaki H."/>
            <person name="Tamura T."/>
        </authorList>
    </citation>
    <scope>NUCLEOTIDE SEQUENCE [LARGE SCALE GENOMIC DNA]</scope>
    <source>
        <strain evidence="2 3">NBRC 105298</strain>
    </source>
</reference>
<dbReference type="InterPro" id="IPR035919">
    <property type="entry name" value="EAL_sf"/>
</dbReference>
<evidence type="ECO:0000313" key="3">
    <source>
        <dbReference type="Proteomes" id="UP000677082"/>
    </source>
</evidence>
<dbReference type="SUPFAM" id="SSF141868">
    <property type="entry name" value="EAL domain-like"/>
    <property type="match status" value="1"/>
</dbReference>
<dbReference type="GO" id="GO:0071111">
    <property type="term" value="F:cyclic-guanylate-specific phosphodiesterase activity"/>
    <property type="evidence" value="ECO:0007669"/>
    <property type="project" value="InterPro"/>
</dbReference>
<dbReference type="AlphaFoldDB" id="A0A919T5F3"/>
<accession>A0A919T5F3</accession>